<name>A0A915IU70_ROMCU</name>
<sequence>MSKFSSNSPFVELTHQAKGAVEISAVTRISSEKIATNIALATPGEYSTTYSMKNEKSKITQ</sequence>
<evidence type="ECO:0000313" key="2">
    <source>
        <dbReference type="WBParaSite" id="nRc.2.0.1.t16924-RA"/>
    </source>
</evidence>
<proteinExistence type="predicted"/>
<dbReference type="AlphaFoldDB" id="A0A915IU70"/>
<keyword evidence="1" id="KW-1185">Reference proteome</keyword>
<accession>A0A915IU70</accession>
<reference evidence="2" key="1">
    <citation type="submission" date="2022-11" db="UniProtKB">
        <authorList>
            <consortium name="WormBaseParasite"/>
        </authorList>
    </citation>
    <scope>IDENTIFICATION</scope>
</reference>
<dbReference type="Proteomes" id="UP000887565">
    <property type="component" value="Unplaced"/>
</dbReference>
<dbReference type="WBParaSite" id="nRc.2.0.1.t16924-RA">
    <property type="protein sequence ID" value="nRc.2.0.1.t16924-RA"/>
    <property type="gene ID" value="nRc.2.0.1.g16924"/>
</dbReference>
<protein>
    <submittedName>
        <fullName evidence="2">Uncharacterized protein</fullName>
    </submittedName>
</protein>
<organism evidence="1 2">
    <name type="scientific">Romanomermis culicivorax</name>
    <name type="common">Nematode worm</name>
    <dbReference type="NCBI Taxonomy" id="13658"/>
    <lineage>
        <taxon>Eukaryota</taxon>
        <taxon>Metazoa</taxon>
        <taxon>Ecdysozoa</taxon>
        <taxon>Nematoda</taxon>
        <taxon>Enoplea</taxon>
        <taxon>Dorylaimia</taxon>
        <taxon>Mermithida</taxon>
        <taxon>Mermithoidea</taxon>
        <taxon>Mermithidae</taxon>
        <taxon>Romanomermis</taxon>
    </lineage>
</organism>
<evidence type="ECO:0000313" key="1">
    <source>
        <dbReference type="Proteomes" id="UP000887565"/>
    </source>
</evidence>